<name>A0A8T0CHS4_CORYI</name>
<dbReference type="AlphaFoldDB" id="A0A8T0CHS4"/>
<accession>A0A8T0CHS4</accession>
<dbReference type="Gramene" id="rna-gnl|WGS:JABURB|Cocit.L3173.1">
    <property type="protein sequence ID" value="cds-KAF7847228.1"/>
    <property type="gene ID" value="gene-BT93_L3173"/>
</dbReference>
<proteinExistence type="predicted"/>
<organism evidence="1 2">
    <name type="scientific">Corymbia citriodora subsp. variegata</name>
    <dbReference type="NCBI Taxonomy" id="360336"/>
    <lineage>
        <taxon>Eukaryota</taxon>
        <taxon>Viridiplantae</taxon>
        <taxon>Streptophyta</taxon>
        <taxon>Embryophyta</taxon>
        <taxon>Tracheophyta</taxon>
        <taxon>Spermatophyta</taxon>
        <taxon>Magnoliopsida</taxon>
        <taxon>eudicotyledons</taxon>
        <taxon>Gunneridae</taxon>
        <taxon>Pentapetalae</taxon>
        <taxon>rosids</taxon>
        <taxon>malvids</taxon>
        <taxon>Myrtales</taxon>
        <taxon>Myrtaceae</taxon>
        <taxon>Myrtoideae</taxon>
        <taxon>Eucalypteae</taxon>
        <taxon>Corymbia</taxon>
    </lineage>
</organism>
<dbReference type="Proteomes" id="UP000806378">
    <property type="component" value="Unassembled WGS sequence"/>
</dbReference>
<dbReference type="EMBL" id="MU091082">
    <property type="protein sequence ID" value="KAF7847228.1"/>
    <property type="molecule type" value="Genomic_DNA"/>
</dbReference>
<sequence length="65" mass="7555">MIARQYPDNSVKYKICKNAACLDNFTRNEISGKSIAFCEHAELSSLPTINHPKQELLNYPHTRFW</sequence>
<gene>
    <name evidence="1" type="ORF">BT93_L3173</name>
</gene>
<evidence type="ECO:0000313" key="2">
    <source>
        <dbReference type="Proteomes" id="UP000806378"/>
    </source>
</evidence>
<reference evidence="1" key="1">
    <citation type="submission" date="2020-05" db="EMBL/GenBank/DDBJ databases">
        <title>WGS assembly of Corymbia citriodora subspecies variegata.</title>
        <authorList>
            <person name="Barry K."/>
            <person name="Hundley H."/>
            <person name="Shu S."/>
            <person name="Jenkins J."/>
            <person name="Grimwood J."/>
            <person name="Baten A."/>
        </authorList>
    </citation>
    <scope>NUCLEOTIDE SEQUENCE</scope>
    <source>
        <strain evidence="1">CV2-018</strain>
    </source>
</reference>
<keyword evidence="2" id="KW-1185">Reference proteome</keyword>
<comment type="caution">
    <text evidence="1">The sequence shown here is derived from an EMBL/GenBank/DDBJ whole genome shotgun (WGS) entry which is preliminary data.</text>
</comment>
<evidence type="ECO:0000313" key="1">
    <source>
        <dbReference type="EMBL" id="KAF7847228.1"/>
    </source>
</evidence>
<protein>
    <submittedName>
        <fullName evidence="1">Uncharacterized protein</fullName>
    </submittedName>
</protein>